<evidence type="ECO:0000313" key="2">
    <source>
        <dbReference type="Proteomes" id="UP000046122"/>
    </source>
</evidence>
<organism evidence="1 2">
    <name type="scientific">Mesorhizobium plurifarium</name>
    <dbReference type="NCBI Taxonomy" id="69974"/>
    <lineage>
        <taxon>Bacteria</taxon>
        <taxon>Pseudomonadati</taxon>
        <taxon>Pseudomonadota</taxon>
        <taxon>Alphaproteobacteria</taxon>
        <taxon>Hyphomicrobiales</taxon>
        <taxon>Phyllobacteriaceae</taxon>
        <taxon>Mesorhizobium</taxon>
    </lineage>
</organism>
<reference evidence="1 2" key="1">
    <citation type="submission" date="2014-08" db="EMBL/GenBank/DDBJ databases">
        <authorList>
            <person name="Moulin Lionel"/>
        </authorList>
    </citation>
    <scope>NUCLEOTIDE SEQUENCE [LARGE SCALE GENOMIC DNA]</scope>
</reference>
<dbReference type="EMBL" id="CCNE01000065">
    <property type="protein sequence ID" value="CDX61710.1"/>
    <property type="molecule type" value="Genomic_DNA"/>
</dbReference>
<protein>
    <submittedName>
        <fullName evidence="1">Uncharacterized protein</fullName>
    </submittedName>
</protein>
<sequence length="122" mass="13229">MSLPPSGGGDFFRGVLAPQCLPPGFTGWSTASLAGLFQRQALGPHFDPNRPIGGQDYCGSGLHGFLTEAGKTGSKAGGKSIFTVAKTVEKLFFRMDRRQIGDWWRDWLTIFVHLLNQSATDA</sequence>
<dbReference type="Proteomes" id="UP000046122">
    <property type="component" value="Unassembled WGS sequence"/>
</dbReference>
<evidence type="ECO:0000313" key="1">
    <source>
        <dbReference type="EMBL" id="CDX61710.1"/>
    </source>
</evidence>
<accession>A0A090GGT6</accession>
<dbReference type="AlphaFoldDB" id="A0A090GGT6"/>
<gene>
    <name evidence="1" type="ORF">MPL3365_70057</name>
</gene>
<name>A0A090GGT6_MESPL</name>
<proteinExistence type="predicted"/>